<organism evidence="8 9">
    <name type="scientific">Desulfuribacillus alkaliarsenatis</name>
    <dbReference type="NCBI Taxonomy" id="766136"/>
    <lineage>
        <taxon>Bacteria</taxon>
        <taxon>Bacillati</taxon>
        <taxon>Bacillota</taxon>
        <taxon>Desulfuribacillia</taxon>
        <taxon>Desulfuribacillales</taxon>
        <taxon>Desulfuribacillaceae</taxon>
        <taxon>Desulfuribacillus</taxon>
    </lineage>
</organism>
<comment type="subcellular location">
    <subcellularLocation>
        <location evidence="1">Cell membrane</location>
        <topology evidence="1">Multi-pass membrane protein</topology>
    </subcellularLocation>
</comment>
<feature type="transmembrane region" description="Helical" evidence="7">
    <location>
        <begin position="127"/>
        <end position="152"/>
    </location>
</feature>
<feature type="transmembrane region" description="Helical" evidence="7">
    <location>
        <begin position="97"/>
        <end position="118"/>
    </location>
</feature>
<dbReference type="AlphaFoldDB" id="A0A1E5G3T6"/>
<keyword evidence="3" id="KW-1003">Cell membrane</keyword>
<feature type="transmembrane region" description="Helical" evidence="7">
    <location>
        <begin position="39"/>
        <end position="56"/>
    </location>
</feature>
<sequence>MHISDGVLNLPIAATAAVVSVGVIAYSAKGLKSEEIPKISLLTAAFFVASLIRMPIGPSSVHLLLFGLLGIILGRRAPLAILVGLLMQATLFQHGGIIVLGVNFLMMSIPALVVGFLYQKYNSDKGVFIRSAILGGFAIVIALMFLITALYFSDDMYSHGDFSVINVLVISHIPLIFFEGVMIGIIVKFLYRTRPQLLGG</sequence>
<dbReference type="STRING" id="766136.BHF68_13720"/>
<dbReference type="Gene3D" id="1.10.1760.20">
    <property type="match status" value="1"/>
</dbReference>
<keyword evidence="6 7" id="KW-0472">Membrane</keyword>
<comment type="caution">
    <text evidence="8">The sequence shown here is derived from an EMBL/GenBank/DDBJ whole genome shotgun (WGS) entry which is preliminary data.</text>
</comment>
<dbReference type="GO" id="GO:0000041">
    <property type="term" value="P:transition metal ion transport"/>
    <property type="evidence" value="ECO:0007669"/>
    <property type="project" value="InterPro"/>
</dbReference>
<dbReference type="PANTHER" id="PTHR34229:SF1">
    <property type="entry name" value="METAL TRANSPORT PROTEIN HI_1621-RELATED"/>
    <property type="match status" value="1"/>
</dbReference>
<dbReference type="Proteomes" id="UP000094296">
    <property type="component" value="Unassembled WGS sequence"/>
</dbReference>
<feature type="transmembrane region" description="Helical" evidence="7">
    <location>
        <begin position="7"/>
        <end position="27"/>
    </location>
</feature>
<dbReference type="NCBIfam" id="NF004907">
    <property type="entry name" value="PRK06265.2-2"/>
    <property type="match status" value="1"/>
</dbReference>
<evidence type="ECO:0000313" key="9">
    <source>
        <dbReference type="Proteomes" id="UP000094296"/>
    </source>
</evidence>
<evidence type="ECO:0000256" key="2">
    <source>
        <dbReference type="ARBA" id="ARBA00022448"/>
    </source>
</evidence>
<accession>A0A1E5G3T6</accession>
<evidence type="ECO:0000256" key="4">
    <source>
        <dbReference type="ARBA" id="ARBA00022692"/>
    </source>
</evidence>
<name>A0A1E5G3T6_9FIRM</name>
<dbReference type="Pfam" id="PF01891">
    <property type="entry name" value="CbiM"/>
    <property type="match status" value="1"/>
</dbReference>
<keyword evidence="9" id="KW-1185">Reference proteome</keyword>
<dbReference type="EMBL" id="MIJE01000004">
    <property type="protein sequence ID" value="OEF97743.1"/>
    <property type="molecule type" value="Genomic_DNA"/>
</dbReference>
<dbReference type="InterPro" id="IPR002751">
    <property type="entry name" value="CbiM/NikMN"/>
</dbReference>
<reference evidence="8 9" key="1">
    <citation type="submission" date="2016-09" db="EMBL/GenBank/DDBJ databases">
        <title>Draft genome sequence for the type strain of Desulfuribacillus alkaliarsenatis AHT28, an obligately anaerobic, sulfidogenic bacterium isolated from Russian soda lake sediments.</title>
        <authorList>
            <person name="Abin C.A."/>
            <person name="Hollibaugh J.T."/>
        </authorList>
    </citation>
    <scope>NUCLEOTIDE SEQUENCE [LARGE SCALE GENOMIC DNA]</scope>
    <source>
        <strain evidence="8 9">AHT28</strain>
    </source>
</reference>
<keyword evidence="4 7" id="KW-0812">Transmembrane</keyword>
<evidence type="ECO:0000256" key="3">
    <source>
        <dbReference type="ARBA" id="ARBA00022475"/>
    </source>
</evidence>
<evidence type="ECO:0000256" key="1">
    <source>
        <dbReference type="ARBA" id="ARBA00004651"/>
    </source>
</evidence>
<feature type="transmembrane region" description="Helical" evidence="7">
    <location>
        <begin position="164"/>
        <end position="191"/>
    </location>
</feature>
<dbReference type="GO" id="GO:0005886">
    <property type="term" value="C:plasma membrane"/>
    <property type="evidence" value="ECO:0007669"/>
    <property type="project" value="UniProtKB-SubCell"/>
</dbReference>
<evidence type="ECO:0000313" key="8">
    <source>
        <dbReference type="EMBL" id="OEF97743.1"/>
    </source>
</evidence>
<evidence type="ECO:0000256" key="5">
    <source>
        <dbReference type="ARBA" id="ARBA00022989"/>
    </source>
</evidence>
<evidence type="ECO:0000256" key="7">
    <source>
        <dbReference type="SAM" id="Phobius"/>
    </source>
</evidence>
<dbReference type="RefSeq" id="WP_069642522.1">
    <property type="nucleotide sequence ID" value="NZ_MIJE01000004.1"/>
</dbReference>
<feature type="transmembrane region" description="Helical" evidence="7">
    <location>
        <begin position="63"/>
        <end position="85"/>
    </location>
</feature>
<keyword evidence="5 7" id="KW-1133">Transmembrane helix</keyword>
<dbReference type="PANTHER" id="PTHR34229">
    <property type="entry name" value="METAL TRANSPORT PROTEIN HI_1621-RELATED"/>
    <property type="match status" value="1"/>
</dbReference>
<evidence type="ECO:0000256" key="6">
    <source>
        <dbReference type="ARBA" id="ARBA00023136"/>
    </source>
</evidence>
<proteinExistence type="predicted"/>
<gene>
    <name evidence="8" type="ORF">BHF68_13720</name>
</gene>
<keyword evidence="2" id="KW-0813">Transport</keyword>
<protein>
    <submittedName>
        <fullName evidence="8">Cobalamin biosynthesis protein CbiM</fullName>
    </submittedName>
</protein>